<feature type="region of interest" description="Disordered" evidence="9">
    <location>
        <begin position="1"/>
        <end position="27"/>
    </location>
</feature>
<evidence type="ECO:0000256" key="4">
    <source>
        <dbReference type="ARBA" id="ARBA00022490"/>
    </source>
</evidence>
<dbReference type="InterPro" id="IPR025279">
    <property type="entry name" value="NST1"/>
</dbReference>
<protein>
    <recommendedName>
        <fullName evidence="3 8">Stress response protein NST1</fullName>
    </recommendedName>
</protein>
<feature type="compositionally biased region" description="Polar residues" evidence="9">
    <location>
        <begin position="982"/>
        <end position="995"/>
    </location>
</feature>
<evidence type="ECO:0000313" key="11">
    <source>
        <dbReference type="Proteomes" id="UP001222932"/>
    </source>
</evidence>
<feature type="region of interest" description="Disordered" evidence="9">
    <location>
        <begin position="236"/>
        <end position="415"/>
    </location>
</feature>
<evidence type="ECO:0000256" key="9">
    <source>
        <dbReference type="SAM" id="MobiDB-lite"/>
    </source>
</evidence>
<comment type="similarity">
    <text evidence="2 8">Belongs to the NST1 family.</text>
</comment>
<dbReference type="GO" id="GO:0005737">
    <property type="term" value="C:cytoplasm"/>
    <property type="evidence" value="ECO:0007669"/>
    <property type="project" value="UniProtKB-SubCell"/>
</dbReference>
<keyword evidence="7 8" id="KW-0175">Coiled coil</keyword>
<feature type="compositionally biased region" description="Low complexity" evidence="9">
    <location>
        <begin position="395"/>
        <end position="404"/>
    </location>
</feature>
<feature type="compositionally biased region" description="Basic and acidic residues" evidence="9">
    <location>
        <begin position="749"/>
        <end position="878"/>
    </location>
</feature>
<feature type="compositionally biased region" description="Gly residues" evidence="9">
    <location>
        <begin position="1199"/>
        <end position="1216"/>
    </location>
</feature>
<sequence length="1333" mass="142896">MSSQPPAVSADPPALSKSAKKKAKKAAKAAKQQSVDAAVLAAVDGDLPSPAQFAASRLALNPPADFPSKALEPYYEEAVANLGIDPAAAAVANVAATAARTGTLPADHLSFASYAFDHPLGAPPGDNPFAAGFSPSVGIGHDELLETANELFRRMHYDSYGEDDPYWSSLPAHVRQFIREAIPFNGQSNPSTDPHATQKDLYAMAQRIVQAASHGIGFQALNSINGRTHVPSSIAEDLGFHSHPNHSDTPAREDEYDEEDDFDEEPEPGLVQPNGDAPKKKNKKKKKKASQAVEPPPATLPPPAVKQPPRQPVPPPPQPPIPQPQLNPPPPPVTAAPPAQPPPSSRAAGKQPMTHAPVSAANPPARSVRAAGKAPVSAAQHTHHNHTHPPPPKPASKGKAATPAQPTKIWTAATPEEREAITQFWLRLSDADRRELLQLEKDSVLKRMKEQQRHSCACAVCGRKKVNIEMELEQLYHGYYADLEQYTSHQRAAMASQDCPPPPGAGPFPGSVEIDSSGQLLKLDHLAPNQSHHPSADDSFDEDEDDEDFEDEEELDDDDLVSEEAGTDYTRKHKAVAPRPEGSDDFFGFGKNLATIKGIITVADDMLKNDGAKFLEMMEQLAMKRGAREELNARELQEETDEEDDDEDDDISESQRIEDGRRMFAIFAARMFETRVLTAYRECVAKEREEQLLRELEAEEEGQRAKQEKKAKEAQRKRDKKKAQKQRQDDERAAREAAAAEEALAAKAKAAEDAKERQRRQEEERARREAVKRAALEEAARKEAERRKRQEEERAREEEAARKKREREEKIKKEREAREREAKEKERREREEKERLAKEKAEKERIAREAREKAEKERLAKLEQERLEKQRRDAEQQRKMIAAQQASREKAAAEKEKAEKAAAAERAKAAATTPIRHAPGGGPARKPSFPPAPGARNGPSPPGTSPVPIQVAGSSQVQTPSPTSGRVPASSRMPSKAPQFGIFQQQTVTSMSARPSQAPPPGFGYAPGSSYTRQTYRATSPVFSGQPTNGQVFGSASQTGSPSSSLPRSFGATSDNAFDTFDPPRPTLGIGYMGKSSTPTRTPDEPFRAGAIGQRMPTGPGGLFSPGEDDFAPREALAQPIGPPPPGPIGSRPPGLFDLAPAPPAAAIGAGAPLGAIGSGRLSPSQPDKVLGSAALGGDEVVPDTRRAPPQWSKPMPGAIGGGGPIGPGAGAGTGAGRWSAAPGRANWAPPSPWTLPSGPNAFGSTMAGVTAGMGGLAVGGGATPFGAPGGPSMLGAPGEMRQADLAPGAPPPGFGMPASQHHQLGHDQRGGRNFTGAPGQFYGQNMFNQGGQ</sequence>
<feature type="compositionally biased region" description="Polar residues" evidence="9">
    <location>
        <begin position="952"/>
        <end position="964"/>
    </location>
</feature>
<keyword evidence="5" id="KW-0945">Host-virus interaction</keyword>
<keyword evidence="6 8" id="KW-0346">Stress response</keyword>
<feature type="compositionally biased region" description="Basic and acidic residues" evidence="9">
    <location>
        <begin position="695"/>
        <end position="716"/>
    </location>
</feature>
<feature type="compositionally biased region" description="Acidic residues" evidence="9">
    <location>
        <begin position="538"/>
        <end position="566"/>
    </location>
</feature>
<dbReference type="PANTHER" id="PTHR13037:SF24">
    <property type="entry name" value="POLYCOMB PROTEIN PCL-RELATED"/>
    <property type="match status" value="1"/>
</dbReference>
<keyword evidence="11" id="KW-1185">Reference proteome</keyword>
<feature type="compositionally biased region" description="Acidic residues" evidence="9">
    <location>
        <begin position="638"/>
        <end position="652"/>
    </location>
</feature>
<feature type="compositionally biased region" description="Low complexity" evidence="9">
    <location>
        <begin position="736"/>
        <end position="748"/>
    </location>
</feature>
<dbReference type="PANTHER" id="PTHR13037">
    <property type="entry name" value="FORMIN"/>
    <property type="match status" value="1"/>
</dbReference>
<evidence type="ECO:0000256" key="8">
    <source>
        <dbReference type="RuleBase" id="RU049441"/>
    </source>
</evidence>
<feature type="region of interest" description="Disordered" evidence="9">
    <location>
        <begin position="1159"/>
        <end position="1226"/>
    </location>
</feature>
<evidence type="ECO:0000256" key="1">
    <source>
        <dbReference type="ARBA" id="ARBA00004496"/>
    </source>
</evidence>
<feature type="compositionally biased region" description="Acidic residues" evidence="9">
    <location>
        <begin position="254"/>
        <end position="267"/>
    </location>
</feature>
<evidence type="ECO:0000256" key="6">
    <source>
        <dbReference type="ARBA" id="ARBA00023016"/>
    </source>
</evidence>
<dbReference type="Pfam" id="PF13945">
    <property type="entry name" value="NST1"/>
    <property type="match status" value="1"/>
</dbReference>
<feature type="compositionally biased region" description="Basic residues" evidence="9">
    <location>
        <begin position="18"/>
        <end position="27"/>
    </location>
</feature>
<comment type="caution">
    <text evidence="10">The sequence shown here is derived from an EMBL/GenBank/DDBJ whole genome shotgun (WGS) entry which is preliminary data.</text>
</comment>
<feature type="compositionally biased region" description="Pro residues" evidence="9">
    <location>
        <begin position="294"/>
        <end position="344"/>
    </location>
</feature>
<evidence type="ECO:0000256" key="5">
    <source>
        <dbReference type="ARBA" id="ARBA00022581"/>
    </source>
</evidence>
<reference evidence="10" key="1">
    <citation type="journal article" date="2023" name="BMC Genomics">
        <title>Chromosome-level genome assemblies of Cutaneotrichosporon spp. (Trichosporonales, Basidiomycota) reveal imbalanced evolution between nucleotide sequences and chromosome synteny.</title>
        <authorList>
            <person name="Kobayashi Y."/>
            <person name="Kayamori A."/>
            <person name="Aoki K."/>
            <person name="Shiwa Y."/>
            <person name="Matsutani M."/>
            <person name="Fujita N."/>
            <person name="Sugita T."/>
            <person name="Iwasaki W."/>
            <person name="Tanaka N."/>
            <person name="Takashima M."/>
        </authorList>
    </citation>
    <scope>NUCLEOTIDE SEQUENCE</scope>
    <source>
        <strain evidence="10">HIS016</strain>
    </source>
</reference>
<feature type="compositionally biased region" description="Pro residues" evidence="9">
    <location>
        <begin position="928"/>
        <end position="945"/>
    </location>
</feature>
<feature type="region of interest" description="Disordered" evidence="9">
    <location>
        <begin position="1101"/>
        <end position="1142"/>
    </location>
</feature>
<reference evidence="10" key="2">
    <citation type="submission" date="2023-06" db="EMBL/GenBank/DDBJ databases">
        <authorList>
            <person name="Kobayashi Y."/>
            <person name="Kayamori A."/>
            <person name="Aoki K."/>
            <person name="Shiwa Y."/>
            <person name="Fujita N."/>
            <person name="Sugita T."/>
            <person name="Iwasaki W."/>
            <person name="Tanaka N."/>
            <person name="Takashima M."/>
        </authorList>
    </citation>
    <scope>NUCLEOTIDE SEQUENCE</scope>
    <source>
        <strain evidence="10">HIS016</strain>
    </source>
</reference>
<feature type="region of interest" description="Disordered" evidence="9">
    <location>
        <begin position="629"/>
        <end position="657"/>
    </location>
</feature>
<feature type="compositionally biased region" description="Basic and acidic residues" evidence="9">
    <location>
        <begin position="887"/>
        <end position="908"/>
    </location>
</feature>
<comment type="subcellular location">
    <subcellularLocation>
        <location evidence="1 8">Cytoplasm</location>
    </subcellularLocation>
</comment>
<dbReference type="Proteomes" id="UP001222932">
    <property type="component" value="Unassembled WGS sequence"/>
</dbReference>
<organism evidence="10 11">
    <name type="scientific">Cutaneotrichosporon spelunceum</name>
    <dbReference type="NCBI Taxonomy" id="1672016"/>
    <lineage>
        <taxon>Eukaryota</taxon>
        <taxon>Fungi</taxon>
        <taxon>Dikarya</taxon>
        <taxon>Basidiomycota</taxon>
        <taxon>Agaricomycotina</taxon>
        <taxon>Tremellomycetes</taxon>
        <taxon>Trichosporonales</taxon>
        <taxon>Trichosporonaceae</taxon>
        <taxon>Cutaneotrichosporon</taxon>
    </lineage>
</organism>
<proteinExistence type="inferred from homology"/>
<accession>A0AAD3TWB9</accession>
<feature type="compositionally biased region" description="Basic residues" evidence="9">
    <location>
        <begin position="280"/>
        <end position="289"/>
    </location>
</feature>
<keyword evidence="4 8" id="KW-0963">Cytoplasm</keyword>
<evidence type="ECO:0000256" key="7">
    <source>
        <dbReference type="ARBA" id="ARBA00023054"/>
    </source>
</evidence>
<dbReference type="EMBL" id="BTCM01000004">
    <property type="protein sequence ID" value="GMK57781.1"/>
    <property type="molecule type" value="Genomic_DNA"/>
</dbReference>
<feature type="compositionally biased region" description="Low complexity" evidence="9">
    <location>
        <begin position="1035"/>
        <end position="1049"/>
    </location>
</feature>
<evidence type="ECO:0000256" key="2">
    <source>
        <dbReference type="ARBA" id="ARBA00007112"/>
    </source>
</evidence>
<evidence type="ECO:0000313" key="10">
    <source>
        <dbReference type="EMBL" id="GMK57781.1"/>
    </source>
</evidence>
<feature type="region of interest" description="Disordered" evidence="9">
    <location>
        <begin position="492"/>
        <end position="514"/>
    </location>
</feature>
<feature type="compositionally biased region" description="Polar residues" evidence="9">
    <location>
        <begin position="1323"/>
        <end position="1333"/>
    </location>
</feature>
<comment type="function">
    <text evidence="8">May act as a negative regulator of salt tolerance.</text>
</comment>
<feature type="compositionally biased region" description="Basic and acidic residues" evidence="9">
    <location>
        <begin position="726"/>
        <end position="735"/>
    </location>
</feature>
<feature type="compositionally biased region" description="Polar residues" evidence="9">
    <location>
        <begin position="1009"/>
        <end position="1034"/>
    </location>
</feature>
<feature type="region of interest" description="Disordered" evidence="9">
    <location>
        <begin position="528"/>
        <end position="584"/>
    </location>
</feature>
<feature type="region of interest" description="Disordered" evidence="9">
    <location>
        <begin position="695"/>
        <end position="1065"/>
    </location>
</feature>
<feature type="region of interest" description="Disordered" evidence="9">
    <location>
        <begin position="1287"/>
        <end position="1333"/>
    </location>
</feature>
<gene>
    <name evidence="10" type="primary">NST1</name>
    <name evidence="10" type="ORF">CspeluHIS016_0406150</name>
</gene>
<evidence type="ECO:0000256" key="3">
    <source>
        <dbReference type="ARBA" id="ARBA00020733"/>
    </source>
</evidence>
<dbReference type="CDD" id="cd22249">
    <property type="entry name" value="UDM1_RNF168_RNF169-like"/>
    <property type="match status" value="1"/>
</dbReference>
<name>A0AAD3TWB9_9TREE</name>